<comment type="similarity">
    <text evidence="5">Belongs to the RimM family.</text>
</comment>
<keyword evidence="3 5" id="KW-0698">rRNA processing</keyword>
<feature type="domain" description="Ribosome maturation factor RimM PRC barrel" evidence="7">
    <location>
        <begin position="100"/>
        <end position="165"/>
    </location>
</feature>
<protein>
    <recommendedName>
        <fullName evidence="5">Ribosome maturation factor RimM</fullName>
    </recommendedName>
</protein>
<comment type="domain">
    <text evidence="5">The PRC barrel domain binds ribosomal protein uS19.</text>
</comment>
<keyword evidence="9" id="KW-1185">Reference proteome</keyword>
<dbReference type="InterPro" id="IPR056792">
    <property type="entry name" value="PRC_RimM"/>
</dbReference>
<dbReference type="Gene3D" id="2.40.30.60">
    <property type="entry name" value="RimM"/>
    <property type="match status" value="1"/>
</dbReference>
<comment type="subcellular location">
    <subcellularLocation>
        <location evidence="5">Cytoplasm</location>
    </subcellularLocation>
</comment>
<dbReference type="NCBIfam" id="TIGR02273">
    <property type="entry name" value="16S_RimM"/>
    <property type="match status" value="1"/>
</dbReference>
<name>A0A7G9RYR8_9FIRM</name>
<dbReference type="Gene3D" id="2.30.30.240">
    <property type="entry name" value="PRC-barrel domain"/>
    <property type="match status" value="1"/>
</dbReference>
<proteinExistence type="inferred from homology"/>
<dbReference type="HAMAP" id="MF_00014">
    <property type="entry name" value="Ribosome_mat_RimM"/>
    <property type="match status" value="1"/>
</dbReference>
<evidence type="ECO:0000259" key="6">
    <source>
        <dbReference type="Pfam" id="PF01782"/>
    </source>
</evidence>
<keyword evidence="2 5" id="KW-0690">Ribosome biogenesis</keyword>
<dbReference type="InterPro" id="IPR011033">
    <property type="entry name" value="PRC_barrel-like_sf"/>
</dbReference>
<dbReference type="InterPro" id="IPR011961">
    <property type="entry name" value="RimM"/>
</dbReference>
<evidence type="ECO:0000256" key="4">
    <source>
        <dbReference type="ARBA" id="ARBA00023186"/>
    </source>
</evidence>
<dbReference type="PANTHER" id="PTHR33692:SF1">
    <property type="entry name" value="RIBOSOME MATURATION FACTOR RIMM"/>
    <property type="match status" value="1"/>
</dbReference>
<evidence type="ECO:0000313" key="9">
    <source>
        <dbReference type="Proteomes" id="UP000515928"/>
    </source>
</evidence>
<dbReference type="GO" id="GO:0042274">
    <property type="term" value="P:ribosomal small subunit biogenesis"/>
    <property type="evidence" value="ECO:0007669"/>
    <property type="project" value="UniProtKB-UniRule"/>
</dbReference>
<dbReference type="KEGG" id="eio:H9L01_10325"/>
<dbReference type="GO" id="GO:0005840">
    <property type="term" value="C:ribosome"/>
    <property type="evidence" value="ECO:0007669"/>
    <property type="project" value="InterPro"/>
</dbReference>
<reference evidence="8 9" key="1">
    <citation type="submission" date="2020-08" db="EMBL/GenBank/DDBJ databases">
        <title>Genome sequence of Erysipelothrix inopinata DSM 15511T.</title>
        <authorList>
            <person name="Hyun D.-W."/>
            <person name="Bae J.-W."/>
        </authorList>
    </citation>
    <scope>NUCLEOTIDE SEQUENCE [LARGE SCALE GENOMIC DNA]</scope>
    <source>
        <strain evidence="8 9">DSM 15511</strain>
    </source>
</reference>
<feature type="domain" description="RimM N-terminal" evidence="6">
    <location>
        <begin position="6"/>
        <end position="87"/>
    </location>
</feature>
<accession>A0A7G9RYR8</accession>
<comment type="subunit">
    <text evidence="5">Binds ribosomal protein uS19.</text>
</comment>
<dbReference type="AlphaFoldDB" id="A0A7G9RYR8"/>
<evidence type="ECO:0000256" key="5">
    <source>
        <dbReference type="HAMAP-Rule" id="MF_00014"/>
    </source>
</evidence>
<evidence type="ECO:0000256" key="1">
    <source>
        <dbReference type="ARBA" id="ARBA00022490"/>
    </source>
</evidence>
<sequence>MELINIGIIQKPFGIRGEVKIMPKTDFVKERFAKGNHIMMELNGKSYPFVIESMRNHKGSVLVKFEGLDTLNDVEHFHQGELFISKEMMHELPEDEYYFSDLEDCHVFSNNIELGIVSEVMDTPAHPILRVKAEDRDILIPFVEKFIAGVDIDEKRIDVDWMEGL</sequence>
<dbReference type="GO" id="GO:0005737">
    <property type="term" value="C:cytoplasm"/>
    <property type="evidence" value="ECO:0007669"/>
    <property type="project" value="UniProtKB-SubCell"/>
</dbReference>
<evidence type="ECO:0000256" key="3">
    <source>
        <dbReference type="ARBA" id="ARBA00022552"/>
    </source>
</evidence>
<gene>
    <name evidence="5 8" type="primary">rimM</name>
    <name evidence="8" type="ORF">H9L01_10325</name>
</gene>
<comment type="function">
    <text evidence="5">An accessory protein needed during the final step in the assembly of 30S ribosomal subunit, possibly for assembly of the head region. Essential for efficient processing of 16S rRNA. May be needed both before and after RbfA during the maturation of 16S rRNA. It has affinity for free ribosomal 30S subunits but not for 70S ribosomes.</text>
</comment>
<dbReference type="Pfam" id="PF24986">
    <property type="entry name" value="PRC_RimM"/>
    <property type="match status" value="1"/>
</dbReference>
<dbReference type="GO" id="GO:0043022">
    <property type="term" value="F:ribosome binding"/>
    <property type="evidence" value="ECO:0007669"/>
    <property type="project" value="InterPro"/>
</dbReference>
<dbReference type="RefSeq" id="WP_187533865.1">
    <property type="nucleotide sequence ID" value="NZ_CBCSHU010000021.1"/>
</dbReference>
<dbReference type="InterPro" id="IPR036976">
    <property type="entry name" value="RimM_N_sf"/>
</dbReference>
<evidence type="ECO:0000259" key="7">
    <source>
        <dbReference type="Pfam" id="PF24986"/>
    </source>
</evidence>
<dbReference type="SUPFAM" id="SSF50346">
    <property type="entry name" value="PRC-barrel domain"/>
    <property type="match status" value="1"/>
</dbReference>
<dbReference type="PANTHER" id="PTHR33692">
    <property type="entry name" value="RIBOSOME MATURATION FACTOR RIMM"/>
    <property type="match status" value="1"/>
</dbReference>
<dbReference type="InterPro" id="IPR009000">
    <property type="entry name" value="Transl_B-barrel_sf"/>
</dbReference>
<dbReference type="Pfam" id="PF01782">
    <property type="entry name" value="RimM"/>
    <property type="match status" value="1"/>
</dbReference>
<dbReference type="SUPFAM" id="SSF50447">
    <property type="entry name" value="Translation proteins"/>
    <property type="match status" value="1"/>
</dbReference>
<evidence type="ECO:0000313" key="8">
    <source>
        <dbReference type="EMBL" id="QNN60743.1"/>
    </source>
</evidence>
<evidence type="ECO:0000256" key="2">
    <source>
        <dbReference type="ARBA" id="ARBA00022517"/>
    </source>
</evidence>
<dbReference type="InterPro" id="IPR002676">
    <property type="entry name" value="RimM_N"/>
</dbReference>
<keyword evidence="1 5" id="KW-0963">Cytoplasm</keyword>
<dbReference type="GO" id="GO:0006364">
    <property type="term" value="P:rRNA processing"/>
    <property type="evidence" value="ECO:0007669"/>
    <property type="project" value="UniProtKB-UniRule"/>
</dbReference>
<dbReference type="Proteomes" id="UP000515928">
    <property type="component" value="Chromosome"/>
</dbReference>
<dbReference type="EMBL" id="CP060715">
    <property type="protein sequence ID" value="QNN60743.1"/>
    <property type="molecule type" value="Genomic_DNA"/>
</dbReference>
<organism evidence="8 9">
    <name type="scientific">Erysipelothrix inopinata</name>
    <dbReference type="NCBI Taxonomy" id="225084"/>
    <lineage>
        <taxon>Bacteria</taxon>
        <taxon>Bacillati</taxon>
        <taxon>Bacillota</taxon>
        <taxon>Erysipelotrichia</taxon>
        <taxon>Erysipelotrichales</taxon>
        <taxon>Erysipelotrichaceae</taxon>
        <taxon>Erysipelothrix</taxon>
    </lineage>
</organism>
<keyword evidence="4 5" id="KW-0143">Chaperone</keyword>